<dbReference type="STRING" id="294747.C5M6J5"/>
<reference evidence="2 3" key="1">
    <citation type="journal article" date="2009" name="Nature">
        <title>Evolution of pathogenicity and sexual reproduction in eight Candida genomes.</title>
        <authorList>
            <person name="Butler G."/>
            <person name="Rasmussen M.D."/>
            <person name="Lin M.F."/>
            <person name="Santos M.A."/>
            <person name="Sakthikumar S."/>
            <person name="Munro C.A."/>
            <person name="Rheinbay E."/>
            <person name="Grabherr M."/>
            <person name="Forche A."/>
            <person name="Reedy J.L."/>
            <person name="Agrafioti I."/>
            <person name="Arnaud M.B."/>
            <person name="Bates S."/>
            <person name="Brown A.J."/>
            <person name="Brunke S."/>
            <person name="Costanzo M.C."/>
            <person name="Fitzpatrick D.A."/>
            <person name="de Groot P.W."/>
            <person name="Harris D."/>
            <person name="Hoyer L.L."/>
            <person name="Hube B."/>
            <person name="Klis F.M."/>
            <person name="Kodira C."/>
            <person name="Lennard N."/>
            <person name="Logue M.E."/>
            <person name="Martin R."/>
            <person name="Neiman A.M."/>
            <person name="Nikolaou E."/>
            <person name="Quail M.A."/>
            <person name="Quinn J."/>
            <person name="Santos M.C."/>
            <person name="Schmitzberger F.F."/>
            <person name="Sherlock G."/>
            <person name="Shah P."/>
            <person name="Silverstein K.A."/>
            <person name="Skrzypek M.S."/>
            <person name="Soll D."/>
            <person name="Staggs R."/>
            <person name="Stansfield I."/>
            <person name="Stumpf M.P."/>
            <person name="Sudbery P.E."/>
            <person name="Srikantha T."/>
            <person name="Zeng Q."/>
            <person name="Berman J."/>
            <person name="Berriman M."/>
            <person name="Heitman J."/>
            <person name="Gow N.A."/>
            <person name="Lorenz M.C."/>
            <person name="Birren B.W."/>
            <person name="Kellis M."/>
            <person name="Cuomo C.A."/>
        </authorList>
    </citation>
    <scope>NUCLEOTIDE SEQUENCE [LARGE SCALE GENOMIC DNA]</scope>
    <source>
        <strain evidence="3">ATCC MYA-3404 / T1</strain>
    </source>
</reference>
<evidence type="ECO:0000256" key="1">
    <source>
        <dbReference type="SAM" id="MobiDB-lite"/>
    </source>
</evidence>
<protein>
    <submittedName>
        <fullName evidence="2">Uncharacterized protein</fullName>
    </submittedName>
</protein>
<gene>
    <name evidence="2" type="ORF">CTRG_01476</name>
</gene>
<feature type="region of interest" description="Disordered" evidence="1">
    <location>
        <begin position="89"/>
        <end position="113"/>
    </location>
</feature>
<name>C5M6J5_CANTT</name>
<dbReference type="VEuPathDB" id="FungiDB:CTRG_01476"/>
<proteinExistence type="predicted"/>
<dbReference type="GO" id="GO:0032543">
    <property type="term" value="P:mitochondrial translation"/>
    <property type="evidence" value="ECO:0007669"/>
    <property type="project" value="TreeGrafter"/>
</dbReference>
<dbReference type="GeneID" id="8301364"/>
<dbReference type="Pfam" id="PF12298">
    <property type="entry name" value="Bot1p"/>
    <property type="match status" value="1"/>
</dbReference>
<dbReference type="GO" id="GO:0005763">
    <property type="term" value="C:mitochondrial small ribosomal subunit"/>
    <property type="evidence" value="ECO:0007669"/>
    <property type="project" value="TreeGrafter"/>
</dbReference>
<dbReference type="AlphaFoldDB" id="C5M6J5"/>
<sequence length="183" mass="21140">MISNKQSMVVVRKSSLVISQSRSLSSSMPCLKISRRATMDKDMLLKEAKEFFGPKNIKGEHKYNKYYYPPQDNRPRYVVNDGKPLVGDQFKTKRPGKNFNNRERNPSVHPFPNNTYTKTAQLISDQMKDKIVEDATIKGMHPQEIAHKYGINLLRIEAILKLKEIESKFEPKVCINSNCLICY</sequence>
<dbReference type="Proteomes" id="UP000002037">
    <property type="component" value="Unassembled WGS sequence"/>
</dbReference>
<evidence type="ECO:0000313" key="3">
    <source>
        <dbReference type="Proteomes" id="UP000002037"/>
    </source>
</evidence>
<dbReference type="EMBL" id="GG692396">
    <property type="protein sequence ID" value="EER34615.1"/>
    <property type="molecule type" value="Genomic_DNA"/>
</dbReference>
<dbReference type="KEGG" id="ctp:CTRG_01476"/>
<dbReference type="GO" id="GO:0003735">
    <property type="term" value="F:structural constituent of ribosome"/>
    <property type="evidence" value="ECO:0007669"/>
    <property type="project" value="TreeGrafter"/>
</dbReference>
<dbReference type="PANTHER" id="PTHR28158:SF1">
    <property type="entry name" value="SMALL RIBOSOMAL SUBUNIT PROTEIN MS45"/>
    <property type="match status" value="1"/>
</dbReference>
<accession>C5M6J5</accession>
<dbReference type="PANTHER" id="PTHR28158">
    <property type="entry name" value="37S RIBOSOMAL PROTEIN S35, MITOCHONDRIAL"/>
    <property type="match status" value="1"/>
</dbReference>
<keyword evidence="3" id="KW-1185">Reference proteome</keyword>
<evidence type="ECO:0000313" key="2">
    <source>
        <dbReference type="EMBL" id="EER34615.1"/>
    </source>
</evidence>
<organism evidence="2 3">
    <name type="scientific">Candida tropicalis (strain ATCC MYA-3404 / T1)</name>
    <name type="common">Yeast</name>
    <dbReference type="NCBI Taxonomy" id="294747"/>
    <lineage>
        <taxon>Eukaryota</taxon>
        <taxon>Fungi</taxon>
        <taxon>Dikarya</taxon>
        <taxon>Ascomycota</taxon>
        <taxon>Saccharomycotina</taxon>
        <taxon>Pichiomycetes</taxon>
        <taxon>Debaryomycetaceae</taxon>
        <taxon>Candida/Lodderomyces clade</taxon>
        <taxon>Candida</taxon>
    </lineage>
</organism>
<dbReference type="RefSeq" id="XP_002547170.1">
    <property type="nucleotide sequence ID" value="XM_002547124.1"/>
</dbReference>
<dbReference type="eggNOG" id="ENOG502QVMS">
    <property type="taxonomic scope" value="Eukaryota"/>
</dbReference>
<dbReference type="HOGENOM" id="CLU_124562_0_0_1"/>
<dbReference type="InterPro" id="IPR021036">
    <property type="entry name" value="Ribosomal_mS45"/>
</dbReference>
<dbReference type="OrthoDB" id="10052321at2759"/>